<gene>
    <name evidence="1" type="ORF">A2482_03940</name>
</gene>
<dbReference type="InterPro" id="IPR036866">
    <property type="entry name" value="RibonucZ/Hydroxyglut_hydro"/>
</dbReference>
<reference evidence="1 2" key="1">
    <citation type="journal article" date="2016" name="Nat. Commun.">
        <title>Thousands of microbial genomes shed light on interconnected biogeochemical processes in an aquifer system.</title>
        <authorList>
            <person name="Anantharaman K."/>
            <person name="Brown C.T."/>
            <person name="Hug L.A."/>
            <person name="Sharon I."/>
            <person name="Castelle C.J."/>
            <person name="Probst A.J."/>
            <person name="Thomas B.C."/>
            <person name="Singh A."/>
            <person name="Wilkins M.J."/>
            <person name="Karaoz U."/>
            <person name="Brodie E.L."/>
            <person name="Williams K.H."/>
            <person name="Hubbard S.S."/>
            <person name="Banfield J.F."/>
        </authorList>
    </citation>
    <scope>NUCLEOTIDE SEQUENCE [LARGE SCALE GENOMIC DNA]</scope>
</reference>
<name>A0A1F5TI13_9BACT</name>
<dbReference type="Proteomes" id="UP000178656">
    <property type="component" value="Unassembled WGS sequence"/>
</dbReference>
<evidence type="ECO:0000313" key="2">
    <source>
        <dbReference type="Proteomes" id="UP000178656"/>
    </source>
</evidence>
<accession>A0A1F5TI13</accession>
<dbReference type="AlphaFoldDB" id="A0A1F5TI13"/>
<dbReference type="Gene3D" id="3.60.15.10">
    <property type="entry name" value="Ribonuclease Z/Hydroxyacylglutathione hydrolase-like"/>
    <property type="match status" value="1"/>
</dbReference>
<dbReference type="EMBL" id="MFGM01000006">
    <property type="protein sequence ID" value="OGF38201.1"/>
    <property type="molecule type" value="Genomic_DNA"/>
</dbReference>
<dbReference type="SUPFAM" id="SSF56281">
    <property type="entry name" value="Metallo-hydrolase/oxidoreductase"/>
    <property type="match status" value="1"/>
</dbReference>
<dbReference type="PANTHER" id="PTHR39189">
    <property type="entry name" value="UPF0173 METAL-DEPENDENT HYDROLASE YTKL"/>
    <property type="match status" value="1"/>
</dbReference>
<dbReference type="PANTHER" id="PTHR39189:SF1">
    <property type="entry name" value="UPF0173 METAL-DEPENDENT HYDROLASE YTKL"/>
    <property type="match status" value="1"/>
</dbReference>
<evidence type="ECO:0008006" key="3">
    <source>
        <dbReference type="Google" id="ProtNLM"/>
    </source>
</evidence>
<comment type="caution">
    <text evidence="1">The sequence shown here is derived from an EMBL/GenBank/DDBJ whole genome shotgun (WGS) entry which is preliminary data.</text>
</comment>
<evidence type="ECO:0000313" key="1">
    <source>
        <dbReference type="EMBL" id="OGF38201.1"/>
    </source>
</evidence>
<dbReference type="Pfam" id="PF13483">
    <property type="entry name" value="Lactamase_B_3"/>
    <property type="match status" value="1"/>
</dbReference>
<proteinExistence type="predicted"/>
<protein>
    <recommendedName>
        <fullName evidence="3">Lactamase</fullName>
    </recommendedName>
</protein>
<sequence>MYITWLGHSCFKIEEKIGNDLITVVTDPYDDSVGLRLPKIKADIISVSHGHGDHANMDAVLPAADRQPVVLDRPGEYEVKGVAVAGIGSYHDKKQGEELGKSIIFKFEIEGIKLLHLGDIGTTLSDTQLERIGDVDVMFVPVGGKFTIDAKDAAEIVRQVEPRIVIPMHYKIDGVKIDIDGVEKFKKEMGNKFETLDKLKITRKDLPEETTKLVILNRG</sequence>
<organism evidence="1 2">
    <name type="scientific">Candidatus Falkowbacteria bacterium RIFOXYC2_FULL_48_21</name>
    <dbReference type="NCBI Taxonomy" id="1798005"/>
    <lineage>
        <taxon>Bacteria</taxon>
        <taxon>Candidatus Falkowiibacteriota</taxon>
    </lineage>
</organism>